<feature type="compositionally biased region" description="Basic and acidic residues" evidence="1">
    <location>
        <begin position="79"/>
        <end position="119"/>
    </location>
</feature>
<accession>A0A6B3NJP5</accession>
<feature type="region of interest" description="Disordered" evidence="1">
    <location>
        <begin position="70"/>
        <end position="119"/>
    </location>
</feature>
<gene>
    <name evidence="2" type="ORF">F6J89_31505</name>
</gene>
<protein>
    <submittedName>
        <fullName evidence="2">Uncharacterized protein</fullName>
    </submittedName>
</protein>
<name>A0A6B3NJP5_9CYAN</name>
<reference evidence="2" key="1">
    <citation type="submission" date="2019-11" db="EMBL/GenBank/DDBJ databases">
        <title>Genomic insights into an expanded diversity of filamentous marine cyanobacteria reveals the extraordinary biosynthetic potential of Moorea and Okeania.</title>
        <authorList>
            <person name="Ferreira Leao T."/>
            <person name="Wang M."/>
            <person name="Moss N."/>
            <person name="Da Silva R."/>
            <person name="Sanders J."/>
            <person name="Nurk S."/>
            <person name="Gurevich A."/>
            <person name="Humphrey G."/>
            <person name="Reher R."/>
            <person name="Zhu Q."/>
            <person name="Belda-Ferre P."/>
            <person name="Glukhov E."/>
            <person name="Rex R."/>
            <person name="Dorrestein P.C."/>
            <person name="Knight R."/>
            <person name="Pevzner P."/>
            <person name="Gerwick W.H."/>
            <person name="Gerwick L."/>
        </authorList>
    </citation>
    <scope>NUCLEOTIDE SEQUENCE</scope>
    <source>
        <strain evidence="2">SIO1C4</strain>
    </source>
</reference>
<evidence type="ECO:0000313" key="2">
    <source>
        <dbReference type="EMBL" id="NER32013.1"/>
    </source>
</evidence>
<comment type="caution">
    <text evidence="2">The sequence shown here is derived from an EMBL/GenBank/DDBJ whole genome shotgun (WGS) entry which is preliminary data.</text>
</comment>
<sequence length="119" mass="13745">MSLTPQQNIEAFIALIKHQPSVFLDENRVDLEQQIDKFPEDVESLSDAISAWCRKYPDIRKALSQKRKSLFGSASGNDRGQKESIPKPQPEDFRTDIKNQIRESFRETTKEQKPPKSNK</sequence>
<evidence type="ECO:0000256" key="1">
    <source>
        <dbReference type="SAM" id="MobiDB-lite"/>
    </source>
</evidence>
<dbReference type="EMBL" id="JAAHFQ010001025">
    <property type="protein sequence ID" value="NER32013.1"/>
    <property type="molecule type" value="Genomic_DNA"/>
</dbReference>
<proteinExistence type="predicted"/>
<dbReference type="AlphaFoldDB" id="A0A6B3NJP5"/>
<organism evidence="2">
    <name type="scientific">Symploca sp. SIO1C4</name>
    <dbReference type="NCBI Taxonomy" id="2607765"/>
    <lineage>
        <taxon>Bacteria</taxon>
        <taxon>Bacillati</taxon>
        <taxon>Cyanobacteriota</taxon>
        <taxon>Cyanophyceae</taxon>
        <taxon>Coleofasciculales</taxon>
        <taxon>Coleofasciculaceae</taxon>
        <taxon>Symploca</taxon>
    </lineage>
</organism>